<name>A0A0L8GHE1_OCTBM</name>
<dbReference type="AlphaFoldDB" id="A0A0L8GHE1"/>
<protein>
    <submittedName>
        <fullName evidence="1">Uncharacterized protein</fullName>
    </submittedName>
</protein>
<gene>
    <name evidence="1" type="ORF">OCBIM_22033947mg</name>
</gene>
<proteinExistence type="predicted"/>
<dbReference type="EMBL" id="KQ421919">
    <property type="protein sequence ID" value="KOF75965.1"/>
    <property type="molecule type" value="Genomic_DNA"/>
</dbReference>
<sequence>MFKSPIDGKGKGSYPVNGTVLYPWSTHQLNCGWLLYQLIHLSFFIM</sequence>
<evidence type="ECO:0000313" key="1">
    <source>
        <dbReference type="EMBL" id="KOF75965.1"/>
    </source>
</evidence>
<organism evidence="1">
    <name type="scientific">Octopus bimaculoides</name>
    <name type="common">California two-spotted octopus</name>
    <dbReference type="NCBI Taxonomy" id="37653"/>
    <lineage>
        <taxon>Eukaryota</taxon>
        <taxon>Metazoa</taxon>
        <taxon>Spiralia</taxon>
        <taxon>Lophotrochozoa</taxon>
        <taxon>Mollusca</taxon>
        <taxon>Cephalopoda</taxon>
        <taxon>Coleoidea</taxon>
        <taxon>Octopodiformes</taxon>
        <taxon>Octopoda</taxon>
        <taxon>Incirrata</taxon>
        <taxon>Octopodidae</taxon>
        <taxon>Octopus</taxon>
    </lineage>
</organism>
<accession>A0A0L8GHE1</accession>
<reference evidence="1" key="1">
    <citation type="submission" date="2015-07" db="EMBL/GenBank/DDBJ databases">
        <title>MeaNS - Measles Nucleotide Surveillance Program.</title>
        <authorList>
            <person name="Tran T."/>
            <person name="Druce J."/>
        </authorList>
    </citation>
    <scope>NUCLEOTIDE SEQUENCE</scope>
    <source>
        <strain evidence="1">UCB-OBI-ISO-001</strain>
        <tissue evidence="1">Gonad</tissue>
    </source>
</reference>